<dbReference type="EMBL" id="KN837346">
    <property type="protein sequence ID" value="KIJ27123.1"/>
    <property type="molecule type" value="Genomic_DNA"/>
</dbReference>
<evidence type="ECO:0008006" key="5">
    <source>
        <dbReference type="Google" id="ProtNLM"/>
    </source>
</evidence>
<gene>
    <name evidence="3" type="ORF">M422DRAFT_271735</name>
</gene>
<dbReference type="PANTHER" id="PTHR11540">
    <property type="entry name" value="MALATE AND LACTATE DEHYDROGENASE"/>
    <property type="match status" value="1"/>
</dbReference>
<dbReference type="PANTHER" id="PTHR11540:SF73">
    <property type="entry name" value="MALATE DEHYDROGENASE, MITOCHONDRIAL"/>
    <property type="match status" value="1"/>
</dbReference>
<evidence type="ECO:0000256" key="2">
    <source>
        <dbReference type="ARBA" id="ARBA00023027"/>
    </source>
</evidence>
<dbReference type="GO" id="GO:0006099">
    <property type="term" value="P:tricarboxylic acid cycle"/>
    <property type="evidence" value="ECO:0007669"/>
    <property type="project" value="TreeGrafter"/>
</dbReference>
<dbReference type="InterPro" id="IPR001252">
    <property type="entry name" value="Malate_DH_AS"/>
</dbReference>
<dbReference type="GO" id="GO:0006108">
    <property type="term" value="P:malate metabolic process"/>
    <property type="evidence" value="ECO:0007669"/>
    <property type="project" value="InterPro"/>
</dbReference>
<dbReference type="GO" id="GO:0005739">
    <property type="term" value="C:mitochondrion"/>
    <property type="evidence" value="ECO:0007669"/>
    <property type="project" value="TreeGrafter"/>
</dbReference>
<keyword evidence="1" id="KW-0560">Oxidoreductase</keyword>
<organism evidence="3 4">
    <name type="scientific">Sphaerobolus stellatus (strain SS14)</name>
    <dbReference type="NCBI Taxonomy" id="990650"/>
    <lineage>
        <taxon>Eukaryota</taxon>
        <taxon>Fungi</taxon>
        <taxon>Dikarya</taxon>
        <taxon>Basidiomycota</taxon>
        <taxon>Agaricomycotina</taxon>
        <taxon>Agaricomycetes</taxon>
        <taxon>Phallomycetidae</taxon>
        <taxon>Geastrales</taxon>
        <taxon>Sphaerobolaceae</taxon>
        <taxon>Sphaerobolus</taxon>
    </lineage>
</organism>
<accession>A0A0C9TD36</accession>
<protein>
    <recommendedName>
        <fullName evidence="5">Malate dehydrogenase</fullName>
    </recommendedName>
</protein>
<dbReference type="GO" id="GO:0030060">
    <property type="term" value="F:L-malate dehydrogenase (NAD+) activity"/>
    <property type="evidence" value="ECO:0007669"/>
    <property type="project" value="TreeGrafter"/>
</dbReference>
<reference evidence="3 4" key="1">
    <citation type="submission" date="2014-06" db="EMBL/GenBank/DDBJ databases">
        <title>Evolutionary Origins and Diversification of the Mycorrhizal Mutualists.</title>
        <authorList>
            <consortium name="DOE Joint Genome Institute"/>
            <consortium name="Mycorrhizal Genomics Consortium"/>
            <person name="Kohler A."/>
            <person name="Kuo A."/>
            <person name="Nagy L.G."/>
            <person name="Floudas D."/>
            <person name="Copeland A."/>
            <person name="Barry K.W."/>
            <person name="Cichocki N."/>
            <person name="Veneault-Fourrey C."/>
            <person name="LaButti K."/>
            <person name="Lindquist E.A."/>
            <person name="Lipzen A."/>
            <person name="Lundell T."/>
            <person name="Morin E."/>
            <person name="Murat C."/>
            <person name="Riley R."/>
            <person name="Ohm R."/>
            <person name="Sun H."/>
            <person name="Tunlid A."/>
            <person name="Henrissat B."/>
            <person name="Grigoriev I.V."/>
            <person name="Hibbett D.S."/>
            <person name="Martin F."/>
        </authorList>
    </citation>
    <scope>NUCLEOTIDE SEQUENCE [LARGE SCALE GENOMIC DNA]</scope>
    <source>
        <strain evidence="3 4">SS14</strain>
    </source>
</reference>
<dbReference type="PROSITE" id="PS00068">
    <property type="entry name" value="MDH"/>
    <property type="match status" value="1"/>
</dbReference>
<evidence type="ECO:0000313" key="4">
    <source>
        <dbReference type="Proteomes" id="UP000054279"/>
    </source>
</evidence>
<dbReference type="Gene3D" id="3.40.50.720">
    <property type="entry name" value="NAD(P)-binding Rossmann-like Domain"/>
    <property type="match status" value="1"/>
</dbReference>
<name>A0A0C9TD36_SPHS4</name>
<evidence type="ECO:0000313" key="3">
    <source>
        <dbReference type="EMBL" id="KIJ27123.1"/>
    </source>
</evidence>
<dbReference type="Proteomes" id="UP000054279">
    <property type="component" value="Unassembled WGS sequence"/>
</dbReference>
<keyword evidence="4" id="KW-1185">Reference proteome</keyword>
<proteinExistence type="predicted"/>
<dbReference type="AlphaFoldDB" id="A0A0C9TD36"/>
<keyword evidence="2" id="KW-0520">NAD</keyword>
<dbReference type="HOGENOM" id="CLU_2062952_0_0_1"/>
<evidence type="ECO:0000256" key="1">
    <source>
        <dbReference type="ARBA" id="ARBA00023002"/>
    </source>
</evidence>
<sequence length="119" mass="12734">MREPAPSQLETANDAAASMPVLPRHHVVASASASLLFSFFQQSHHQRLNRRDLASAISLNVPKLHIVVILNPVNSAVPIGARTLEKAGTYDPTRLFGITTLDVVRASRFLSGIAGADPA</sequence>
<dbReference type="OrthoDB" id="1935377at2759"/>